<evidence type="ECO:0000259" key="6">
    <source>
        <dbReference type="Pfam" id="PF00501"/>
    </source>
</evidence>
<evidence type="ECO:0000256" key="1">
    <source>
        <dbReference type="ARBA" id="ARBA00006432"/>
    </source>
</evidence>
<sequence>MKGAKTEPLLEHTISDALTHAAATWPEQDAVVSVHQNIKWTYAQLKQKSEALAAGLHRLGLRKGDRIGIWAPNMAEWTLTQFATAHLGLILVNVNPAYRVFELDYALNKVELKALVTPVSYKTSEYAAMVESLAPEIADLTPGEELTAQALPHLKHLILIGNDARPGWLSLNDLSADPTIQELETVRRIAAGLDAAEPINIQFTSGTTGMPKGATLSHRNILNNGNAVGHNIGLMPGDRLCIPVPLYHCFGMVMGNLGCLTHGAAMVYPAPTFDPGETLKAVEAEKCTGLYGVPTMFIAELAHPDFASFDVSSLRTGCMAGSPCPVEVMKQVVGDMHMKDVTIAYGMTETSPVSFQSTGDDPLDRRVSTIGRVLPHVECKIVDENDQTVAPGVPGELCTKGYSVMIGYWGDEEKTAEVLGADGWMHTGDLATIDNADYGNIVGRIKDMIIRGGENIYPREIEEFLFTHPAIEDVAVLGVPDEKYGEEVCAWIRLKPGTSLSADDVKTFCDGQIARFKVPRYIEFVDELPMTVTGKIRKIDIRDAMVKKLGLSAAKTA</sequence>
<dbReference type="Pfam" id="PF13193">
    <property type="entry name" value="AMP-binding_C"/>
    <property type="match status" value="1"/>
</dbReference>
<evidence type="ECO:0000259" key="7">
    <source>
        <dbReference type="Pfam" id="PF13193"/>
    </source>
</evidence>
<comment type="catalytic activity">
    <reaction evidence="3">
        <text>3-(methylsulfanyl)propanoate + ATP + CoA = 3-(methylsulfanyl)propanoyl-CoA + AMP + diphosphate</text>
        <dbReference type="Rhea" id="RHEA:43052"/>
        <dbReference type="ChEBI" id="CHEBI:30616"/>
        <dbReference type="ChEBI" id="CHEBI:33019"/>
        <dbReference type="ChEBI" id="CHEBI:49016"/>
        <dbReference type="ChEBI" id="CHEBI:57287"/>
        <dbReference type="ChEBI" id="CHEBI:82815"/>
        <dbReference type="ChEBI" id="CHEBI:456215"/>
        <dbReference type="EC" id="6.2.1.44"/>
    </reaction>
    <physiologicalReaction direction="left-to-right" evidence="3">
        <dbReference type="Rhea" id="RHEA:43053"/>
    </physiologicalReaction>
</comment>
<dbReference type="InterPro" id="IPR000873">
    <property type="entry name" value="AMP-dep_synth/lig_dom"/>
</dbReference>
<dbReference type="Gene3D" id="3.40.50.12780">
    <property type="entry name" value="N-terminal domain of ligase-like"/>
    <property type="match status" value="1"/>
</dbReference>
<dbReference type="STRING" id="1458461.BN1012_Phect2379"/>
<name>X5MDZ5_9HYPH</name>
<dbReference type="SUPFAM" id="SSF56801">
    <property type="entry name" value="Acetyl-CoA synthetase-like"/>
    <property type="match status" value="1"/>
</dbReference>
<dbReference type="HOGENOM" id="CLU_000022_59_7_5"/>
<dbReference type="Pfam" id="PF00501">
    <property type="entry name" value="AMP-binding"/>
    <property type="match status" value="1"/>
</dbReference>
<dbReference type="Proteomes" id="UP000032160">
    <property type="component" value="Chromosome I"/>
</dbReference>
<dbReference type="InterPro" id="IPR045851">
    <property type="entry name" value="AMP-bd_C_sf"/>
</dbReference>
<dbReference type="InterPro" id="IPR025110">
    <property type="entry name" value="AMP-bd_C"/>
</dbReference>
<feature type="domain" description="AMP-binding enzyme C-terminal" evidence="7">
    <location>
        <begin position="460"/>
        <end position="535"/>
    </location>
</feature>
<organism evidence="8 9">
    <name type="scientific">Candidatus Phaeomarinibacter ectocarpi</name>
    <dbReference type="NCBI Taxonomy" id="1458461"/>
    <lineage>
        <taxon>Bacteria</taxon>
        <taxon>Pseudomonadati</taxon>
        <taxon>Pseudomonadota</taxon>
        <taxon>Alphaproteobacteria</taxon>
        <taxon>Hyphomicrobiales</taxon>
        <taxon>Parvibaculaceae</taxon>
        <taxon>Candidatus Phaeomarinibacter</taxon>
    </lineage>
</organism>
<keyword evidence="9" id="KW-1185">Reference proteome</keyword>
<dbReference type="InterPro" id="IPR020845">
    <property type="entry name" value="AMP-binding_CS"/>
</dbReference>
<evidence type="ECO:0000313" key="9">
    <source>
        <dbReference type="Proteomes" id="UP000032160"/>
    </source>
</evidence>
<dbReference type="GO" id="GO:0006631">
    <property type="term" value="P:fatty acid metabolic process"/>
    <property type="evidence" value="ECO:0007669"/>
    <property type="project" value="TreeGrafter"/>
</dbReference>
<gene>
    <name evidence="8" type="ORF">BN1012_Phect2379</name>
</gene>
<proteinExistence type="inferred from homology"/>
<reference evidence="8 9" key="1">
    <citation type="journal article" date="2014" name="Front. Genet.">
        <title>Genome and metabolic network of "Candidatus Phaeomarinobacter ectocarpi" Ec32, a new candidate genus of Alphaproteobacteria frequently associated with brown algae.</title>
        <authorList>
            <person name="Dittami S.M."/>
            <person name="Barbeyron T."/>
            <person name="Boyen C."/>
            <person name="Cambefort J."/>
            <person name="Collet G."/>
            <person name="Delage L."/>
            <person name="Gobet A."/>
            <person name="Groisillier A."/>
            <person name="Leblanc C."/>
            <person name="Michel G."/>
            <person name="Scornet D."/>
            <person name="Siegel A."/>
            <person name="Tapia J.E."/>
            <person name="Tonon T."/>
        </authorList>
    </citation>
    <scope>NUCLEOTIDE SEQUENCE [LARGE SCALE GENOMIC DNA]</scope>
    <source>
        <strain evidence="8 9">Ec32</strain>
    </source>
</reference>
<evidence type="ECO:0000256" key="4">
    <source>
        <dbReference type="ARBA" id="ARBA00066616"/>
    </source>
</evidence>
<dbReference type="EC" id="6.2.1.44" evidence="4"/>
<dbReference type="EMBL" id="HG966617">
    <property type="protein sequence ID" value="CDO60592.1"/>
    <property type="molecule type" value="Genomic_DNA"/>
</dbReference>
<dbReference type="FunFam" id="3.40.50.12780:FF:000003">
    <property type="entry name" value="Long-chain-fatty-acid--CoA ligase FadD"/>
    <property type="match status" value="1"/>
</dbReference>
<dbReference type="PROSITE" id="PS00455">
    <property type="entry name" value="AMP_BINDING"/>
    <property type="match status" value="1"/>
</dbReference>
<evidence type="ECO:0000256" key="5">
    <source>
        <dbReference type="ARBA" id="ARBA00067668"/>
    </source>
</evidence>
<dbReference type="FunFam" id="3.30.300.30:FF:000008">
    <property type="entry name" value="2,3-dihydroxybenzoate-AMP ligase"/>
    <property type="match status" value="1"/>
</dbReference>
<accession>X5MDZ5</accession>
<feature type="domain" description="AMP-dependent synthetase/ligase" evidence="6">
    <location>
        <begin position="19"/>
        <end position="409"/>
    </location>
</feature>
<dbReference type="PATRIC" id="fig|1458461.3.peg.2385"/>
<dbReference type="Gene3D" id="3.30.300.30">
    <property type="match status" value="1"/>
</dbReference>
<dbReference type="PANTHER" id="PTHR43201:SF5">
    <property type="entry name" value="MEDIUM-CHAIN ACYL-COA LIGASE ACSF2, MITOCHONDRIAL"/>
    <property type="match status" value="1"/>
</dbReference>
<evidence type="ECO:0000256" key="2">
    <source>
        <dbReference type="ARBA" id="ARBA00022598"/>
    </source>
</evidence>
<protein>
    <recommendedName>
        <fullName evidence="5">3-methylmercaptopropionyl-CoA ligase</fullName>
        <ecNumber evidence="4">6.2.1.44</ecNumber>
    </recommendedName>
</protein>
<keyword evidence="2 8" id="KW-0436">Ligase</keyword>
<dbReference type="CDD" id="cd05917">
    <property type="entry name" value="FACL_like_2"/>
    <property type="match status" value="1"/>
</dbReference>
<dbReference type="KEGG" id="pect:BN1012_Phect2379"/>
<dbReference type="GO" id="GO:0031956">
    <property type="term" value="F:medium-chain fatty acid-CoA ligase activity"/>
    <property type="evidence" value="ECO:0007669"/>
    <property type="project" value="TreeGrafter"/>
</dbReference>
<evidence type="ECO:0000313" key="8">
    <source>
        <dbReference type="EMBL" id="CDO60592.1"/>
    </source>
</evidence>
<comment type="similarity">
    <text evidence="1">Belongs to the ATP-dependent AMP-binding enzyme family.</text>
</comment>
<dbReference type="InterPro" id="IPR042099">
    <property type="entry name" value="ANL_N_sf"/>
</dbReference>
<dbReference type="AlphaFoldDB" id="X5MDZ5"/>
<evidence type="ECO:0000256" key="3">
    <source>
        <dbReference type="ARBA" id="ARBA00051915"/>
    </source>
</evidence>
<dbReference type="PANTHER" id="PTHR43201">
    <property type="entry name" value="ACYL-COA SYNTHETASE"/>
    <property type="match status" value="1"/>
</dbReference>